<dbReference type="GO" id="GO:0016020">
    <property type="term" value="C:membrane"/>
    <property type="evidence" value="ECO:0007669"/>
    <property type="project" value="UniProtKB-SubCell"/>
</dbReference>
<proteinExistence type="inferred from homology"/>
<evidence type="ECO:0000256" key="4">
    <source>
        <dbReference type="ARBA" id="ARBA00022475"/>
    </source>
</evidence>
<gene>
    <name evidence="6" type="primary">dppD</name>
    <name evidence="6" type="ORF">DCK97_04600</name>
</gene>
<evidence type="ECO:0000313" key="6">
    <source>
        <dbReference type="EMBL" id="HAE46681.1"/>
    </source>
</evidence>
<comment type="subcellular location">
    <subcellularLocation>
        <location evidence="1">Membrane</location>
    </subcellularLocation>
</comment>
<dbReference type="GO" id="GO:0005524">
    <property type="term" value="F:ATP binding"/>
    <property type="evidence" value="ECO:0007669"/>
    <property type="project" value="UniProtKB-KW"/>
</dbReference>
<keyword evidence="4" id="KW-1003">Cell membrane</keyword>
<reference evidence="6 7" key="1">
    <citation type="journal article" date="2018" name="Nat. Biotechnol.">
        <title>A standardized bacterial taxonomy based on genome phylogeny substantially revises the tree of life.</title>
        <authorList>
            <person name="Parks D.H."/>
            <person name="Chuvochina M."/>
            <person name="Waite D.W."/>
            <person name="Rinke C."/>
            <person name="Skarshewski A."/>
            <person name="Chaumeil P.A."/>
            <person name="Hugenholtz P."/>
        </authorList>
    </citation>
    <scope>NUCLEOTIDE SEQUENCE [LARGE SCALE GENOMIC DNA]</scope>
    <source>
        <strain evidence="6">UBA8739</strain>
    </source>
</reference>
<accession>A0A3B9IFP8</accession>
<organism evidence="6 7">
    <name type="scientific">Tistrella mobilis</name>
    <dbReference type="NCBI Taxonomy" id="171437"/>
    <lineage>
        <taxon>Bacteria</taxon>
        <taxon>Pseudomonadati</taxon>
        <taxon>Pseudomonadota</taxon>
        <taxon>Alphaproteobacteria</taxon>
        <taxon>Geminicoccales</taxon>
        <taxon>Geminicoccaceae</taxon>
        <taxon>Tistrella</taxon>
    </lineage>
</organism>
<evidence type="ECO:0000256" key="1">
    <source>
        <dbReference type="ARBA" id="ARBA00004370"/>
    </source>
</evidence>
<evidence type="ECO:0000256" key="2">
    <source>
        <dbReference type="ARBA" id="ARBA00005417"/>
    </source>
</evidence>
<dbReference type="PANTHER" id="PTHR43297:SF2">
    <property type="entry name" value="DIPEPTIDE TRANSPORT ATP-BINDING PROTEIN DPPD"/>
    <property type="match status" value="1"/>
</dbReference>
<keyword evidence="3" id="KW-0813">Transport</keyword>
<dbReference type="EMBL" id="DMAI01000073">
    <property type="protein sequence ID" value="HAE46681.1"/>
    <property type="molecule type" value="Genomic_DNA"/>
</dbReference>
<dbReference type="PANTHER" id="PTHR43297">
    <property type="entry name" value="OLIGOPEPTIDE TRANSPORT ATP-BINDING PROTEIN APPD"/>
    <property type="match status" value="1"/>
</dbReference>
<feature type="non-terminal residue" evidence="6">
    <location>
        <position position="1"/>
    </location>
</feature>
<dbReference type="Gene3D" id="3.40.50.300">
    <property type="entry name" value="P-loop containing nucleotide triphosphate hydrolases"/>
    <property type="match status" value="1"/>
</dbReference>
<dbReference type="Proteomes" id="UP000257706">
    <property type="component" value="Unassembled WGS sequence"/>
</dbReference>
<evidence type="ECO:0000256" key="5">
    <source>
        <dbReference type="ARBA" id="ARBA00023136"/>
    </source>
</evidence>
<name>A0A3B9IFP8_9PROT</name>
<keyword evidence="6" id="KW-0067">ATP-binding</keyword>
<keyword evidence="6" id="KW-0547">Nucleotide-binding</keyword>
<evidence type="ECO:0000313" key="7">
    <source>
        <dbReference type="Proteomes" id="UP000257706"/>
    </source>
</evidence>
<sequence length="47" mass="5145">IQAQILDLLLGLQRDRGMALILITHDLAVVAETARRVAVMYAGQVVE</sequence>
<protein>
    <submittedName>
        <fullName evidence="6">Dipeptide ABC transporter ATP-binding protein DppD</fullName>
    </submittedName>
</protein>
<dbReference type="InterPro" id="IPR050388">
    <property type="entry name" value="ABC_Ni/Peptide_Import"/>
</dbReference>
<dbReference type="AlphaFoldDB" id="A0A3B9IFP8"/>
<dbReference type="InterPro" id="IPR027417">
    <property type="entry name" value="P-loop_NTPase"/>
</dbReference>
<feature type="non-terminal residue" evidence="6">
    <location>
        <position position="47"/>
    </location>
</feature>
<comment type="similarity">
    <text evidence="2">Belongs to the ABC transporter superfamily.</text>
</comment>
<keyword evidence="5" id="KW-0472">Membrane</keyword>
<evidence type="ECO:0000256" key="3">
    <source>
        <dbReference type="ARBA" id="ARBA00022448"/>
    </source>
</evidence>
<comment type="caution">
    <text evidence="6">The sequence shown here is derived from an EMBL/GenBank/DDBJ whole genome shotgun (WGS) entry which is preliminary data.</text>
</comment>
<dbReference type="SUPFAM" id="SSF52540">
    <property type="entry name" value="P-loop containing nucleoside triphosphate hydrolases"/>
    <property type="match status" value="1"/>
</dbReference>